<dbReference type="OMA" id="VSHETRF"/>
<reference evidence="2" key="3">
    <citation type="submission" date="2025-09" db="UniProtKB">
        <authorList>
            <consortium name="Ensembl"/>
        </authorList>
    </citation>
    <scope>IDENTIFICATION</scope>
</reference>
<protein>
    <recommendedName>
        <fullName evidence="1">PiggyBac transposable element-derived protein domain-containing protein</fullName>
    </recommendedName>
</protein>
<dbReference type="Proteomes" id="UP000018468">
    <property type="component" value="Linkage group LG3"/>
</dbReference>
<dbReference type="InParanoid" id="W5MSZ2"/>
<sequence length="454" mass="52002">PRTYFSNFFDNEIFELIADQTNLYSCQLIGGRINTNISEIKAFIGIKLFMGVVKMPAMEDYWASDTRYDKIADVMPIKHFKCLSRMLHFQNNLVPESQEDRLVNIRPVIDHMRTKCSQIESENQFSIDEMMVPYKEYLPAKPEKWGFKIFLRARVSGFVYDFFVYMGKSTFDGATQIPLKEFGLGANVVLHLCKTIRNPPDCVVYFDNFFTSLDSMGLRSLGTIRKNRLMGCKLEDDRELLKRGRGSFDYRVNDAQLAIVKWADSKTVTLVSTCASVMPVGEVKRFSKKKGKQISVPCPQIVAEYNHHMGGVDLADMMIALYHTPAKSHRWYLCIFWQLIDIAVNNAWLLYRHDAAAIGPVKLKKLKAFRLDVAKGLIYPEKQKRGRPSLGNENDAPPIDEMCYDGNSHYPVLSVKGRCRMCPDGQTSIRCEKCNVRLCIVTGQNARNCLRSFH</sequence>
<accession>W5MSZ2</accession>
<dbReference type="PANTHER" id="PTHR47272:SF1">
    <property type="entry name" value="PIGGYBAC TRANSPOSABLE ELEMENT-DERIVED PROTEIN 3-LIKE"/>
    <property type="match status" value="1"/>
</dbReference>
<dbReference type="GeneTree" id="ENSGT00940000165893"/>
<dbReference type="HOGENOM" id="CLU_013052_0_1_1"/>
<dbReference type="AlphaFoldDB" id="W5MSZ2"/>
<dbReference type="Pfam" id="PF13843">
    <property type="entry name" value="DDE_Tnp_1_7"/>
    <property type="match status" value="1"/>
</dbReference>
<dbReference type="InterPro" id="IPR029526">
    <property type="entry name" value="PGBD"/>
</dbReference>
<reference evidence="2" key="2">
    <citation type="submission" date="2025-08" db="UniProtKB">
        <authorList>
            <consortium name="Ensembl"/>
        </authorList>
    </citation>
    <scope>IDENTIFICATION</scope>
</reference>
<dbReference type="STRING" id="7918.ENSLOCP00000011501"/>
<dbReference type="PANTHER" id="PTHR47272">
    <property type="entry name" value="DDE_TNP_1_7 DOMAIN-CONTAINING PROTEIN"/>
    <property type="match status" value="1"/>
</dbReference>
<dbReference type="eggNOG" id="ENOG502QZSZ">
    <property type="taxonomic scope" value="Eukaryota"/>
</dbReference>
<evidence type="ECO:0000259" key="1">
    <source>
        <dbReference type="Pfam" id="PF13843"/>
    </source>
</evidence>
<proteinExistence type="predicted"/>
<keyword evidence="3" id="KW-1185">Reference proteome</keyword>
<organism evidence="2 3">
    <name type="scientific">Lepisosteus oculatus</name>
    <name type="common">Spotted gar</name>
    <dbReference type="NCBI Taxonomy" id="7918"/>
    <lineage>
        <taxon>Eukaryota</taxon>
        <taxon>Metazoa</taxon>
        <taxon>Chordata</taxon>
        <taxon>Craniata</taxon>
        <taxon>Vertebrata</taxon>
        <taxon>Euteleostomi</taxon>
        <taxon>Actinopterygii</taxon>
        <taxon>Neopterygii</taxon>
        <taxon>Holostei</taxon>
        <taxon>Semionotiformes</taxon>
        <taxon>Lepisosteidae</taxon>
        <taxon>Lepisosteus</taxon>
    </lineage>
</organism>
<evidence type="ECO:0000313" key="3">
    <source>
        <dbReference type="Proteomes" id="UP000018468"/>
    </source>
</evidence>
<feature type="domain" description="PiggyBac transposable element-derived protein" evidence="1">
    <location>
        <begin position="1"/>
        <end position="348"/>
    </location>
</feature>
<dbReference type="EMBL" id="AHAT01013850">
    <property type="status" value="NOT_ANNOTATED_CDS"/>
    <property type="molecule type" value="Genomic_DNA"/>
</dbReference>
<reference evidence="3" key="1">
    <citation type="submission" date="2011-12" db="EMBL/GenBank/DDBJ databases">
        <title>The Draft Genome of Lepisosteus oculatus.</title>
        <authorList>
            <consortium name="The Broad Institute Genome Assembly &amp; Analysis Group"/>
            <consortium name="Computational R&amp;D Group"/>
            <consortium name="and Sequencing Platform"/>
            <person name="Di Palma F."/>
            <person name="Alfoldi J."/>
            <person name="Johnson J."/>
            <person name="Berlin A."/>
            <person name="Gnerre S."/>
            <person name="Jaffe D."/>
            <person name="MacCallum I."/>
            <person name="Young S."/>
            <person name="Walker B.J."/>
            <person name="Lander E.S."/>
            <person name="Lindblad-Toh K."/>
        </authorList>
    </citation>
    <scope>NUCLEOTIDE SEQUENCE [LARGE SCALE GENOMIC DNA]</scope>
</reference>
<evidence type="ECO:0000313" key="2">
    <source>
        <dbReference type="Ensembl" id="ENSLOCP00000011501.1"/>
    </source>
</evidence>
<name>W5MSZ2_LEPOC</name>
<dbReference type="Ensembl" id="ENSLOCT00000011518.1">
    <property type="protein sequence ID" value="ENSLOCP00000011501.1"/>
    <property type="gene ID" value="ENSLOCG00000009426.1"/>
</dbReference>